<dbReference type="EMBL" id="MH591948">
    <property type="protein sequence ID" value="AXO67744.1"/>
    <property type="molecule type" value="Genomic_DNA"/>
</dbReference>
<dbReference type="CDD" id="cd00653">
    <property type="entry name" value="RNA_pol_B_RPB2"/>
    <property type="match status" value="1"/>
</dbReference>
<comment type="similarity">
    <text evidence="3 10 11">Belongs to the RNA polymerase beta chain family.</text>
</comment>
<comment type="catalytic activity">
    <reaction evidence="9 10 12">
        <text>RNA(n) + a ribonucleoside 5'-triphosphate = RNA(n+1) + diphosphate</text>
        <dbReference type="Rhea" id="RHEA:21248"/>
        <dbReference type="Rhea" id="RHEA-COMP:14527"/>
        <dbReference type="Rhea" id="RHEA-COMP:17342"/>
        <dbReference type="ChEBI" id="CHEBI:33019"/>
        <dbReference type="ChEBI" id="CHEBI:61557"/>
        <dbReference type="ChEBI" id="CHEBI:140395"/>
        <dbReference type="EC" id="2.7.7.6"/>
    </reaction>
</comment>
<dbReference type="EC" id="2.7.7.6" evidence="10 12"/>
<dbReference type="InterPro" id="IPR042107">
    <property type="entry name" value="DNA-dir_RNA_pol_bsu_ext_1_sf"/>
</dbReference>
<evidence type="ECO:0000256" key="11">
    <source>
        <dbReference type="RuleBase" id="RU000434"/>
    </source>
</evidence>
<evidence type="ECO:0000256" key="4">
    <source>
        <dbReference type="ARBA" id="ARBA00022478"/>
    </source>
</evidence>
<evidence type="ECO:0000256" key="13">
    <source>
        <dbReference type="SAM" id="MobiDB-lite"/>
    </source>
</evidence>
<keyword evidence="7 10" id="KW-0804">Transcription</keyword>
<proteinExistence type="inferred from homology"/>
<keyword evidence="6 10" id="KW-0548">Nucleotidyltransferase</keyword>
<dbReference type="Pfam" id="PF04565">
    <property type="entry name" value="RNA_pol_Rpb2_3"/>
    <property type="match status" value="1"/>
</dbReference>
<geneLocation type="plastid" evidence="18"/>
<dbReference type="PANTHER" id="PTHR20856">
    <property type="entry name" value="DNA-DIRECTED RNA POLYMERASE I SUBUNIT 2"/>
    <property type="match status" value="1"/>
</dbReference>
<dbReference type="InterPro" id="IPR007645">
    <property type="entry name" value="RNA_pol_Rpb2_3"/>
</dbReference>
<dbReference type="HAMAP" id="MF_01321">
    <property type="entry name" value="RNApol_bact_RpoB"/>
    <property type="match status" value="1"/>
</dbReference>
<comment type="subunit">
    <text evidence="10">The RNAP catalytic core consists of 2 alpha, 1 beta, 1 beta' and 1 omega subunit. When a sigma factor is associated with the core the holoenzyme is formed, which can initiate transcription.</text>
</comment>
<evidence type="ECO:0000313" key="18">
    <source>
        <dbReference type="EMBL" id="AXO67744.1"/>
    </source>
</evidence>
<evidence type="ECO:0000256" key="7">
    <source>
        <dbReference type="ARBA" id="ARBA00023163"/>
    </source>
</evidence>
<dbReference type="InterPro" id="IPR007641">
    <property type="entry name" value="RNA_pol_Rpb2_7"/>
</dbReference>
<dbReference type="Gene3D" id="2.30.150.10">
    <property type="entry name" value="DNA-directed RNA polymerase, beta subunit, external 1 domain"/>
    <property type="match status" value="1"/>
</dbReference>
<dbReference type="InterPro" id="IPR014724">
    <property type="entry name" value="RNA_pol_RPB2_OB-fold"/>
</dbReference>
<dbReference type="InterPro" id="IPR007642">
    <property type="entry name" value="RNA_pol_Rpb2_2"/>
</dbReference>
<dbReference type="GO" id="GO:0003677">
    <property type="term" value="F:DNA binding"/>
    <property type="evidence" value="ECO:0007669"/>
    <property type="project" value="UniProtKB-UniRule"/>
</dbReference>
<evidence type="ECO:0000259" key="15">
    <source>
        <dbReference type="Pfam" id="PF04560"/>
    </source>
</evidence>
<dbReference type="Gene3D" id="3.90.1800.10">
    <property type="entry name" value="RNA polymerase alpha subunit dimerisation domain"/>
    <property type="match status" value="1"/>
</dbReference>
<dbReference type="Gene3D" id="2.40.50.100">
    <property type="match status" value="1"/>
</dbReference>
<protein>
    <recommendedName>
        <fullName evidence="10 12">DNA-directed RNA polymerase subunit beta</fullName>
        <shortName evidence="10">RNAP subunit beta</shortName>
        <ecNumber evidence="10 12">2.7.7.6</ecNumber>
    </recommendedName>
    <alternativeName>
        <fullName evidence="10">RNA polymerase subunit beta</fullName>
    </alternativeName>
    <alternativeName>
        <fullName evidence="10">Transcriptase subunit beta</fullName>
    </alternativeName>
</protein>
<organism evidence="18">
    <name type="scientific">uncultured Choricystis</name>
    <dbReference type="NCBI Taxonomy" id="858337"/>
    <lineage>
        <taxon>Eukaryota</taxon>
        <taxon>Viridiplantae</taxon>
        <taxon>Chlorophyta</taxon>
        <taxon>core chlorophytes</taxon>
        <taxon>Trebouxiophyceae</taxon>
        <taxon>environmental samples</taxon>
    </lineage>
</organism>
<evidence type="ECO:0000259" key="16">
    <source>
        <dbReference type="Pfam" id="PF04561"/>
    </source>
</evidence>
<keyword evidence="5 10" id="KW-0808">Transferase</keyword>
<evidence type="ECO:0000256" key="2">
    <source>
        <dbReference type="ARBA" id="ARBA00004474"/>
    </source>
</evidence>
<dbReference type="GO" id="GO:0000428">
    <property type="term" value="C:DNA-directed RNA polymerase complex"/>
    <property type="evidence" value="ECO:0007669"/>
    <property type="project" value="UniProtKB-KW"/>
</dbReference>
<dbReference type="Pfam" id="PF04561">
    <property type="entry name" value="RNA_pol_Rpb2_2"/>
    <property type="match status" value="1"/>
</dbReference>
<feature type="region of interest" description="Disordered" evidence="13">
    <location>
        <begin position="1211"/>
        <end position="1232"/>
    </location>
</feature>
<evidence type="ECO:0000256" key="10">
    <source>
        <dbReference type="HAMAP-Rule" id="MF_01321"/>
    </source>
</evidence>
<dbReference type="SUPFAM" id="SSF64484">
    <property type="entry name" value="beta and beta-prime subunits of DNA dependent RNA-polymerase"/>
    <property type="match status" value="1"/>
</dbReference>
<reference evidence="18" key="1">
    <citation type="submission" date="2018-07" db="EMBL/GenBank/DDBJ databases">
        <authorList>
            <person name="Quirk P.G."/>
            <person name="Krulwich T.A."/>
        </authorList>
    </citation>
    <scope>NUCLEOTIDE SEQUENCE</scope>
</reference>
<feature type="domain" description="DNA-directed RNA polymerase subunit 2 hybrid-binding" evidence="14">
    <location>
        <begin position="660"/>
        <end position="1073"/>
    </location>
</feature>
<dbReference type="Gene3D" id="3.90.1100.10">
    <property type="match status" value="1"/>
</dbReference>
<dbReference type="PROSITE" id="PS01166">
    <property type="entry name" value="RNA_POL_BETA"/>
    <property type="match status" value="1"/>
</dbReference>
<dbReference type="AlphaFoldDB" id="A0A346HG20"/>
<keyword evidence="4 10" id="KW-0240">DNA-directed RNA polymerase</keyword>
<comment type="function">
    <text evidence="1 10 12">DNA-dependent RNA polymerase catalyzes the transcription of DNA into RNA using the four ribonucleoside triphosphates as substrates.</text>
</comment>
<accession>A0A346HG20</accession>
<dbReference type="Pfam" id="PF04560">
    <property type="entry name" value="RNA_pol_Rpb2_7"/>
    <property type="match status" value="1"/>
</dbReference>
<evidence type="ECO:0000256" key="5">
    <source>
        <dbReference type="ARBA" id="ARBA00022679"/>
    </source>
</evidence>
<evidence type="ECO:0000256" key="1">
    <source>
        <dbReference type="ARBA" id="ARBA00004026"/>
    </source>
</evidence>
<dbReference type="GO" id="GO:0032549">
    <property type="term" value="F:ribonucleoside binding"/>
    <property type="evidence" value="ECO:0007669"/>
    <property type="project" value="InterPro"/>
</dbReference>
<dbReference type="GO" id="GO:0009536">
    <property type="term" value="C:plastid"/>
    <property type="evidence" value="ECO:0007669"/>
    <property type="project" value="UniProtKB-SubCell"/>
</dbReference>
<evidence type="ECO:0000259" key="17">
    <source>
        <dbReference type="Pfam" id="PF04565"/>
    </source>
</evidence>
<dbReference type="InterPro" id="IPR015712">
    <property type="entry name" value="DNA-dir_RNA_pol_su2"/>
</dbReference>
<evidence type="ECO:0000256" key="6">
    <source>
        <dbReference type="ARBA" id="ARBA00022695"/>
    </source>
</evidence>
<dbReference type="GO" id="GO:0006351">
    <property type="term" value="P:DNA-templated transcription"/>
    <property type="evidence" value="ECO:0007669"/>
    <property type="project" value="UniProtKB-UniRule"/>
</dbReference>
<evidence type="ECO:0000256" key="8">
    <source>
        <dbReference type="ARBA" id="ARBA00026088"/>
    </source>
</evidence>
<dbReference type="Gene3D" id="2.40.50.150">
    <property type="match status" value="1"/>
</dbReference>
<feature type="domain" description="RNA polymerase Rpb2" evidence="17">
    <location>
        <begin position="362"/>
        <end position="430"/>
    </location>
</feature>
<dbReference type="InterPro" id="IPR010243">
    <property type="entry name" value="RNA_pol_bsu_bac"/>
</dbReference>
<dbReference type="InterPro" id="IPR037033">
    <property type="entry name" value="DNA-dir_RNAP_su2_hyb_sf"/>
</dbReference>
<sequence>MTPYRALRYRLHAFVPHLVDVQKQKFIEFLNEGIIRSLKAINPIYAPLPHKNVRIVFYPELIRVLTPKVSARKALYQKIPYEATVYVPAHIFKGQSAMGKPRWIVLGNIPFMTNAGHFLINGSSRVMVNQMVRRPGLYVKEIRQGSGFYEKRVIFVDFLCRRGAWVRIQCDKKERFWLCLKNAPKINLDLFIEALAIIEDRLVFNNGNLSSEESRILQGITERLNLEKTKTAYEFLYNRFKNPKVYTLGLAARQQINRKLGLTEHSLQLTVNDLRQTKRYLLEIVQGSRIVDDIDNLANRRVRPVGDLMEMQFDLALSRLEKSVKQRLGRLKRILPAHTLFDSKQVTKTFREFFGPTNPLAQYLEQLNPLAEVTHKRRINATGPGGVSRDNANLEMRNIHATHYGRICPIETPEGKNAGLVNTLTTYSRVTTDGYIETPYYRVFRGQVQKRPGPLYFTTPQEQTHGVRITPPDLVQDPSNVLPGILLPARMASEVQEDFLRIDREEIDYTPIAPPQLLSIATALIPFLEHNDANRALMGSNMQRQTVPLMRAERPIVSTGLEGLVVGESGHTIQAAEAGIVSHVSGRHIHVQTKVHDTMLLQKRAPLPRKEPRKTHFPGFKAMKALPMQALPAKGIDGVKKTDSLAWPGLDTKGYTRSKSCYTLQAYDRSNQETALVQRPSVSEGDWVQKGDLLADCAASMQGGLALGHNLMIAYVPWEGYNFEDAVVISERLVFDELYTTLHIEKYETEVRNFPGPFAEIITKDLLPSFGKPNMTKRDKAFNRKLDNALDSNGIIRIGRWVTTGDILVGKIVPLNKKECILKPYERLAYDVLGYKIPTAKNISFRVPKGIQGRVVNTQIVKSTPVKGHLRVELARIAYQSGNLKALANQQTHLLLKVRLFIAEKRSIQIGDKVAGRHGNKGIISCVLPRQDMPYLPDGTAVDMVLNPLGVPSRMNVGQVFECLLGLAGSYLGQEFRITPFDELFGAEASRSLVYLKLYQARLKTKQKWLFQPNFPGKMCVFDGRTGEAFDQFVTAGKAYMLKLVHLVDEKIHARATGTYAMITQQPVGGRAKHGGQRLGEMEVWALEAFGAAYTLQELLTTKSDDLDERETLMSSIIAPPLEKNFIKVDLTGGAAIILKTVLTAPRPPFPEDLNLTRKYNLGTSEAFRLLLLELQSLCLDIGVYALTAPDDIIGPISRQPLDLCKVQAPLENPPDETVAQRKTRTRGKRRVNDEEFDQIPQRENIWKLINSLMK</sequence>
<name>A0A346HG20_9CHLO</name>
<gene>
    <name evidence="10 18" type="primary">rpoB</name>
</gene>
<evidence type="ECO:0000259" key="14">
    <source>
        <dbReference type="Pfam" id="PF00562"/>
    </source>
</evidence>
<dbReference type="Pfam" id="PF00562">
    <property type="entry name" value="RNA_pol_Rpb2_6"/>
    <property type="match status" value="1"/>
</dbReference>
<feature type="domain" description="RNA polymerase Rpb2" evidence="16">
    <location>
        <begin position="133"/>
        <end position="303"/>
    </location>
</feature>
<dbReference type="Gene3D" id="2.40.270.10">
    <property type="entry name" value="DNA-directed RNA polymerase, subunit 2, domain 6"/>
    <property type="match status" value="2"/>
</dbReference>
<dbReference type="GO" id="GO:0003899">
    <property type="term" value="F:DNA-directed RNA polymerase activity"/>
    <property type="evidence" value="ECO:0007669"/>
    <property type="project" value="UniProtKB-UniRule"/>
</dbReference>
<evidence type="ECO:0000256" key="12">
    <source>
        <dbReference type="RuleBase" id="RU363031"/>
    </source>
</evidence>
<feature type="domain" description="RNA polymerase Rpb2" evidence="15">
    <location>
        <begin position="1075"/>
        <end position="1184"/>
    </location>
</feature>
<evidence type="ECO:0000256" key="3">
    <source>
        <dbReference type="ARBA" id="ARBA00006835"/>
    </source>
</evidence>
<dbReference type="InterPro" id="IPR007121">
    <property type="entry name" value="RNA_pol_bsu_CS"/>
</dbReference>
<dbReference type="InterPro" id="IPR037034">
    <property type="entry name" value="RNA_pol_Rpb2_2_sf"/>
</dbReference>
<comment type="subunit">
    <text evidence="8 12">In plastids the minimal PEP RNA polymerase catalytic core is composed of four subunits: alpha, beta, beta', and beta''. When a (nuclear-encoded) sigma factor is associated with the core the holoenzyme is formed, which can initiate transcription.</text>
</comment>
<dbReference type="InterPro" id="IPR007120">
    <property type="entry name" value="DNA-dir_RNAP_su2_dom"/>
</dbReference>
<evidence type="ECO:0000256" key="9">
    <source>
        <dbReference type="ARBA" id="ARBA00048552"/>
    </source>
</evidence>
<comment type="subcellular location">
    <subcellularLocation>
        <location evidence="2">Plastid</location>
    </subcellularLocation>
</comment>
<keyword evidence="18" id="KW-0934">Plastid</keyword>
<dbReference type="Gene3D" id="3.90.1110.10">
    <property type="entry name" value="RNA polymerase Rpb2, domain 2"/>
    <property type="match status" value="1"/>
</dbReference>